<organism evidence="7 8">
    <name type="scientific">Streptomyces rectiviolaceus</name>
    <dbReference type="NCBI Taxonomy" id="332591"/>
    <lineage>
        <taxon>Bacteria</taxon>
        <taxon>Bacillati</taxon>
        <taxon>Actinomycetota</taxon>
        <taxon>Actinomycetes</taxon>
        <taxon>Kitasatosporales</taxon>
        <taxon>Streptomycetaceae</taxon>
        <taxon>Streptomyces</taxon>
    </lineage>
</organism>
<evidence type="ECO:0000313" key="8">
    <source>
        <dbReference type="Proteomes" id="UP001501637"/>
    </source>
</evidence>
<dbReference type="EMBL" id="BAAAUG010000011">
    <property type="protein sequence ID" value="GAA3083591.1"/>
    <property type="molecule type" value="Genomic_DNA"/>
</dbReference>
<protein>
    <recommendedName>
        <fullName evidence="9">Creatinine amidohydrolase</fullName>
    </recommendedName>
</protein>
<comment type="cofactor">
    <cofactor evidence="1">
        <name>Zn(2+)</name>
        <dbReference type="ChEBI" id="CHEBI:29105"/>
    </cofactor>
</comment>
<proteinExistence type="inferred from homology"/>
<evidence type="ECO:0008006" key="9">
    <source>
        <dbReference type="Google" id="ProtNLM"/>
    </source>
</evidence>
<keyword evidence="4" id="KW-0862">Zinc</keyword>
<keyword evidence="8" id="KW-1185">Reference proteome</keyword>
<keyword evidence="3" id="KW-0378">Hydrolase</keyword>
<feature type="compositionally biased region" description="Low complexity" evidence="6">
    <location>
        <begin position="19"/>
        <end position="37"/>
    </location>
</feature>
<evidence type="ECO:0000256" key="3">
    <source>
        <dbReference type="ARBA" id="ARBA00022801"/>
    </source>
</evidence>
<dbReference type="SUPFAM" id="SSF102215">
    <property type="entry name" value="Creatininase"/>
    <property type="match status" value="1"/>
</dbReference>
<evidence type="ECO:0000256" key="2">
    <source>
        <dbReference type="ARBA" id="ARBA00022723"/>
    </source>
</evidence>
<comment type="caution">
    <text evidence="7">The sequence shown here is derived from an EMBL/GenBank/DDBJ whole genome shotgun (WGS) entry which is preliminary data.</text>
</comment>
<name>A0ABP6M8G8_9ACTN</name>
<dbReference type="PANTHER" id="PTHR35005">
    <property type="entry name" value="3-DEHYDRO-SCYLLO-INOSOSE HYDROLASE"/>
    <property type="match status" value="1"/>
</dbReference>
<dbReference type="InterPro" id="IPR003785">
    <property type="entry name" value="Creatininase/forma_Hydrolase"/>
</dbReference>
<dbReference type="InterPro" id="IPR024087">
    <property type="entry name" value="Creatininase-like_sf"/>
</dbReference>
<evidence type="ECO:0000256" key="4">
    <source>
        <dbReference type="ARBA" id="ARBA00022833"/>
    </source>
</evidence>
<dbReference type="Pfam" id="PF02633">
    <property type="entry name" value="Creatininase"/>
    <property type="match status" value="1"/>
</dbReference>
<accession>A0ABP6M8G8</accession>
<feature type="region of interest" description="Disordered" evidence="6">
    <location>
        <begin position="1"/>
        <end position="202"/>
    </location>
</feature>
<sequence length="454" mass="46212">MNDSPTPSGPPNTPGGAGAKASGPSANPLPTTNRTSPPSNPRPAPASGKITATTDDTPQLAAADPTPTRPGPPSTPGHAGAKASGPSANPLPTTNRTSPPSNPRPAPASGKITATTDDTPQLAAADPTPTRPGPPNTPGHAGTNPSTPNANPLPTTNRTSPPSNTQPAAAAPTATAPTRGPATGPPAREQYGPPPPNSQPSYRLAEMTTLEAAAAVRVSPLVIIPAGAFEQHGPGMPLATDTIRAEHVADLVASQLAGRAVVGPSLGIGVSPHHLNFAGTVSLSTGTLAALVRDYVDSLHRHGWRDILVITGHGGNNATLTTVAQDLLVTHPGLRFAWTPLTSLAPDAVAAMRPSEVHGHSGEAETAQMLHLAPELVHRERLAPGSVTHDDLDPLSRLARRGGHPALTVPYDRLSANGVLGDPRRATPDDGLAIIDAAVHRIVTFAKEWLDTTG</sequence>
<dbReference type="Gene3D" id="3.40.50.10310">
    <property type="entry name" value="Creatininase"/>
    <property type="match status" value="1"/>
</dbReference>
<evidence type="ECO:0000256" key="1">
    <source>
        <dbReference type="ARBA" id="ARBA00001947"/>
    </source>
</evidence>
<feature type="compositionally biased region" description="Low complexity" evidence="6">
    <location>
        <begin position="90"/>
        <end position="99"/>
    </location>
</feature>
<gene>
    <name evidence="7" type="ORF">GCM10010449_04360</name>
</gene>
<comment type="similarity">
    <text evidence="5">Belongs to the creatininase superfamily.</text>
</comment>
<reference evidence="8" key="1">
    <citation type="journal article" date="2019" name="Int. J. Syst. Evol. Microbiol.">
        <title>The Global Catalogue of Microorganisms (GCM) 10K type strain sequencing project: providing services to taxonomists for standard genome sequencing and annotation.</title>
        <authorList>
            <consortium name="The Broad Institute Genomics Platform"/>
            <consortium name="The Broad Institute Genome Sequencing Center for Infectious Disease"/>
            <person name="Wu L."/>
            <person name="Ma J."/>
        </authorList>
    </citation>
    <scope>NUCLEOTIDE SEQUENCE [LARGE SCALE GENOMIC DNA]</scope>
    <source>
        <strain evidence="8">JCM 9092</strain>
    </source>
</reference>
<keyword evidence="2" id="KW-0479">Metal-binding</keyword>
<evidence type="ECO:0000256" key="6">
    <source>
        <dbReference type="SAM" id="MobiDB-lite"/>
    </source>
</evidence>
<evidence type="ECO:0000313" key="7">
    <source>
        <dbReference type="EMBL" id="GAA3083591.1"/>
    </source>
</evidence>
<dbReference type="Proteomes" id="UP001501637">
    <property type="component" value="Unassembled WGS sequence"/>
</dbReference>
<evidence type="ECO:0000256" key="5">
    <source>
        <dbReference type="ARBA" id="ARBA00024029"/>
    </source>
</evidence>
<feature type="compositionally biased region" description="Low complexity" evidence="6">
    <location>
        <begin position="152"/>
        <end position="188"/>
    </location>
</feature>
<dbReference type="PANTHER" id="PTHR35005:SF1">
    <property type="entry name" value="2-AMINO-5-FORMYLAMINO-6-RIBOSYLAMINOPYRIMIDIN-4(3H)-ONE 5'-MONOPHOSPHATE DEFORMYLASE"/>
    <property type="match status" value="1"/>
</dbReference>